<organism evidence="2 3">
    <name type="scientific">Eumeta variegata</name>
    <name type="common">Bagworm moth</name>
    <name type="synonym">Eumeta japonica</name>
    <dbReference type="NCBI Taxonomy" id="151549"/>
    <lineage>
        <taxon>Eukaryota</taxon>
        <taxon>Metazoa</taxon>
        <taxon>Ecdysozoa</taxon>
        <taxon>Arthropoda</taxon>
        <taxon>Hexapoda</taxon>
        <taxon>Insecta</taxon>
        <taxon>Pterygota</taxon>
        <taxon>Neoptera</taxon>
        <taxon>Endopterygota</taxon>
        <taxon>Lepidoptera</taxon>
        <taxon>Glossata</taxon>
        <taxon>Ditrysia</taxon>
        <taxon>Tineoidea</taxon>
        <taxon>Psychidae</taxon>
        <taxon>Oiketicinae</taxon>
        <taxon>Eumeta</taxon>
    </lineage>
</organism>
<name>A0A4C1U487_EUMVA</name>
<gene>
    <name evidence="2" type="ORF">EVAR_84328_1</name>
</gene>
<dbReference type="EMBL" id="BGZK01000126">
    <property type="protein sequence ID" value="GBP21205.1"/>
    <property type="molecule type" value="Genomic_DNA"/>
</dbReference>
<evidence type="ECO:0000313" key="2">
    <source>
        <dbReference type="EMBL" id="GBP21205.1"/>
    </source>
</evidence>
<comment type="caution">
    <text evidence="2">The sequence shown here is derived from an EMBL/GenBank/DDBJ whole genome shotgun (WGS) entry which is preliminary data.</text>
</comment>
<evidence type="ECO:0000256" key="1">
    <source>
        <dbReference type="SAM" id="MobiDB-lite"/>
    </source>
</evidence>
<sequence>MHSCRKVEEKAVIEFVTVNDRATSCGYEGVSWHQRRYANGMYSAGSRLADDAEPPVVTSPTSEDGRADLEKL</sequence>
<protein>
    <submittedName>
        <fullName evidence="2">Uncharacterized protein</fullName>
    </submittedName>
</protein>
<proteinExistence type="predicted"/>
<dbReference type="Proteomes" id="UP000299102">
    <property type="component" value="Unassembled WGS sequence"/>
</dbReference>
<reference evidence="2 3" key="1">
    <citation type="journal article" date="2019" name="Commun. Biol.">
        <title>The bagworm genome reveals a unique fibroin gene that provides high tensile strength.</title>
        <authorList>
            <person name="Kono N."/>
            <person name="Nakamura H."/>
            <person name="Ohtoshi R."/>
            <person name="Tomita M."/>
            <person name="Numata K."/>
            <person name="Arakawa K."/>
        </authorList>
    </citation>
    <scope>NUCLEOTIDE SEQUENCE [LARGE SCALE GENOMIC DNA]</scope>
</reference>
<feature type="region of interest" description="Disordered" evidence="1">
    <location>
        <begin position="46"/>
        <end position="72"/>
    </location>
</feature>
<feature type="compositionally biased region" description="Basic and acidic residues" evidence="1">
    <location>
        <begin position="63"/>
        <end position="72"/>
    </location>
</feature>
<dbReference type="AlphaFoldDB" id="A0A4C1U487"/>
<accession>A0A4C1U487</accession>
<keyword evidence="3" id="KW-1185">Reference proteome</keyword>
<evidence type="ECO:0000313" key="3">
    <source>
        <dbReference type="Proteomes" id="UP000299102"/>
    </source>
</evidence>